<dbReference type="Proteomes" id="UP000757232">
    <property type="component" value="Unassembled WGS sequence"/>
</dbReference>
<keyword evidence="2" id="KW-1133">Transmembrane helix</keyword>
<evidence type="ECO:0000313" key="4">
    <source>
        <dbReference type="Proteomes" id="UP000757232"/>
    </source>
</evidence>
<proteinExistence type="predicted"/>
<sequence length="385" mass="41403">MSSTSTSLTSGTGAPSTSSSDTLELATSTATDGITSSFFTDSLSSPTQTDSSNDDNNQGSFATTSSLYLFTFLATLLLLLAISCAIVIRSLVIRRRFQRRVQEALAEGYVFPPNAGPGATPGLGGFGAAARRRFDVGEKPKMWDAHIAPPPPPDEPKEMKWENLMPVSVRVQSDKLTGAGQQPAPPAARPTFLETASFGLVTGHNINWHRPRFLNSRTARPPQSNTGPSSDTSAHGNADASQEPSTHSQAPNPNPDEQPHTANTDTAVEDARLQVSIMIAMPSRYRPRVWRGDRSHGRQQRQHDLARRGFGAAAEEGEDEEDEELPDIVLGTAEMPWKVSVPISRSDSDSNPNSSSNNPSQQQQQQGTTAAGGRRHTETTSSSNR</sequence>
<keyword evidence="4" id="KW-1185">Reference proteome</keyword>
<keyword evidence="2" id="KW-0812">Transmembrane</keyword>
<feature type="region of interest" description="Disordered" evidence="1">
    <location>
        <begin position="288"/>
        <end position="326"/>
    </location>
</feature>
<name>A0A9Q5HSK8_SANBA</name>
<reference evidence="3" key="1">
    <citation type="submission" date="2016-06" db="EMBL/GenBank/DDBJ databases">
        <title>Draft Genome sequence of the fungus Inonotus baumii.</title>
        <authorList>
            <person name="Zhu H."/>
            <person name="Lin W."/>
        </authorList>
    </citation>
    <scope>NUCLEOTIDE SEQUENCE</scope>
    <source>
        <strain evidence="3">821</strain>
    </source>
</reference>
<feature type="compositionally biased region" description="Low complexity" evidence="1">
    <location>
        <begin position="349"/>
        <end position="366"/>
    </location>
</feature>
<organism evidence="3 4">
    <name type="scientific">Sanghuangporus baumii</name>
    <name type="common">Phellinus baumii</name>
    <dbReference type="NCBI Taxonomy" id="108892"/>
    <lineage>
        <taxon>Eukaryota</taxon>
        <taxon>Fungi</taxon>
        <taxon>Dikarya</taxon>
        <taxon>Basidiomycota</taxon>
        <taxon>Agaricomycotina</taxon>
        <taxon>Agaricomycetes</taxon>
        <taxon>Hymenochaetales</taxon>
        <taxon>Hymenochaetaceae</taxon>
        <taxon>Sanghuangporus</taxon>
    </lineage>
</organism>
<feature type="region of interest" description="Disordered" evidence="1">
    <location>
        <begin position="215"/>
        <end position="262"/>
    </location>
</feature>
<evidence type="ECO:0000256" key="2">
    <source>
        <dbReference type="SAM" id="Phobius"/>
    </source>
</evidence>
<feature type="compositionally biased region" description="Low complexity" evidence="1">
    <location>
        <begin position="1"/>
        <end position="22"/>
    </location>
</feature>
<feature type="region of interest" description="Disordered" evidence="1">
    <location>
        <begin position="1"/>
        <end position="27"/>
    </location>
</feature>
<feature type="compositionally biased region" description="Polar residues" evidence="1">
    <location>
        <begin position="215"/>
        <end position="251"/>
    </location>
</feature>
<feature type="compositionally biased region" description="Acidic residues" evidence="1">
    <location>
        <begin position="315"/>
        <end position="326"/>
    </location>
</feature>
<dbReference type="OrthoDB" id="3256943at2759"/>
<comment type="caution">
    <text evidence="3">The sequence shown here is derived from an EMBL/GenBank/DDBJ whole genome shotgun (WGS) entry which is preliminary data.</text>
</comment>
<protein>
    <submittedName>
        <fullName evidence="3">Uncharacterized protein</fullName>
    </submittedName>
</protein>
<feature type="transmembrane region" description="Helical" evidence="2">
    <location>
        <begin position="67"/>
        <end position="92"/>
    </location>
</feature>
<evidence type="ECO:0000313" key="3">
    <source>
        <dbReference type="EMBL" id="OCB85094.1"/>
    </source>
</evidence>
<feature type="compositionally biased region" description="Basic and acidic residues" evidence="1">
    <location>
        <begin position="290"/>
        <end position="307"/>
    </location>
</feature>
<dbReference type="EMBL" id="LNZH02000211">
    <property type="protein sequence ID" value="OCB85094.1"/>
    <property type="molecule type" value="Genomic_DNA"/>
</dbReference>
<keyword evidence="2" id="KW-0472">Membrane</keyword>
<dbReference type="AlphaFoldDB" id="A0A9Q5HSK8"/>
<accession>A0A9Q5HSK8</accession>
<feature type="region of interest" description="Disordered" evidence="1">
    <location>
        <begin position="339"/>
        <end position="385"/>
    </location>
</feature>
<gene>
    <name evidence="3" type="ORF">A7U60_g7719</name>
</gene>
<evidence type="ECO:0000256" key="1">
    <source>
        <dbReference type="SAM" id="MobiDB-lite"/>
    </source>
</evidence>